<evidence type="ECO:0000313" key="4">
    <source>
        <dbReference type="Proteomes" id="UP000014541"/>
    </source>
</evidence>
<dbReference type="HOGENOM" id="CLU_483897_0_0_12"/>
<keyword evidence="4" id="KW-1185">Reference proteome</keyword>
<dbReference type="EMBL" id="ATFF01000006">
    <property type="protein sequence ID" value="EPF30706.1"/>
    <property type="molecule type" value="Genomic_DNA"/>
</dbReference>
<dbReference type="PATRIC" id="fig|1125699.3.peg.1047"/>
<dbReference type="Proteomes" id="UP000014541">
    <property type="component" value="Unassembled WGS sequence"/>
</dbReference>
<feature type="region of interest" description="Disordered" evidence="1">
    <location>
        <begin position="292"/>
        <end position="354"/>
    </location>
</feature>
<comment type="caution">
    <text evidence="3">The sequence shown here is derived from an EMBL/GenBank/DDBJ whole genome shotgun (WGS) entry which is preliminary data.</text>
</comment>
<proteinExistence type="predicted"/>
<dbReference type="AlphaFoldDB" id="S3K1E7"/>
<evidence type="ECO:0000256" key="2">
    <source>
        <dbReference type="SAM" id="SignalP"/>
    </source>
</evidence>
<evidence type="ECO:0008006" key="5">
    <source>
        <dbReference type="Google" id="ProtNLM"/>
    </source>
</evidence>
<dbReference type="RefSeq" id="WP_016525317.1">
    <property type="nucleotide sequence ID" value="NZ_KE332518.1"/>
</dbReference>
<dbReference type="eggNOG" id="COG4372">
    <property type="taxonomic scope" value="Bacteria"/>
</dbReference>
<organism evidence="3 4">
    <name type="scientific">Treponema maltophilum ATCC 51939</name>
    <dbReference type="NCBI Taxonomy" id="1125699"/>
    <lineage>
        <taxon>Bacteria</taxon>
        <taxon>Pseudomonadati</taxon>
        <taxon>Spirochaetota</taxon>
        <taxon>Spirochaetia</taxon>
        <taxon>Spirochaetales</taxon>
        <taxon>Treponemataceae</taxon>
        <taxon>Treponema</taxon>
    </lineage>
</organism>
<keyword evidence="2" id="KW-0732">Signal</keyword>
<dbReference type="InterPro" id="IPR007926">
    <property type="entry name" value="Borrelia_P83"/>
</dbReference>
<feature type="signal peptide" evidence="2">
    <location>
        <begin position="1"/>
        <end position="22"/>
    </location>
</feature>
<protein>
    <recommendedName>
        <fullName evidence="5">P83100 family protein</fullName>
    </recommendedName>
</protein>
<evidence type="ECO:0000256" key="1">
    <source>
        <dbReference type="SAM" id="MobiDB-lite"/>
    </source>
</evidence>
<dbReference type="Pfam" id="PF05262">
    <property type="entry name" value="Borrelia_P83"/>
    <property type="match status" value="1"/>
</dbReference>
<feature type="chain" id="PRO_5004511149" description="P83100 family protein" evidence="2">
    <location>
        <begin position="23"/>
        <end position="561"/>
    </location>
</feature>
<feature type="compositionally biased region" description="Basic and acidic residues" evidence="1">
    <location>
        <begin position="254"/>
        <end position="277"/>
    </location>
</feature>
<name>S3K1E7_TREMA</name>
<evidence type="ECO:0000313" key="3">
    <source>
        <dbReference type="EMBL" id="EPF30706.1"/>
    </source>
</evidence>
<sequence>MKKLVFFVAAVFFAGTAFFASALEVDRAELQSAGANSVVFINYTGPHQIINTVEQIRSIGSGLGGSISANSARESRAGQASRYYVIHAVDPSTTEKLDADILILGEQAIVDHIDNLRRIIAAYLESAYGYSRKDSQTLAVFVTVYNAVYRGKLDVFKQKYKTVVTKNLTADKAGLALNYAEWPGKTQIVIPLSDVRSGGLSTVDTSVISDTKVIESMKKEPDKNIEQRKSMVTIKEKEAEKSQAKAEQSQKQATEAKKEATEAKKEATEAKKEATEAKKVVTVEKQKLEEAKKEAETAKQKAAENPKDAEAQKKAAETKKEAAKQQEKVAEAEKKADTAEKKAGEAEQKADTAEKKADTLVKKAEAEQIIADKKQSEAQKERIEIAKDQQQLIRESAGLDAIINAAYGLKITDEKEQLSGLVLVDKKTGRTVKESPVTVIRNRVVYPAGKEYIAVAGKTGGNAAVRLVKLDEKNMEIVAQSDEILAANSVLVKDGAFYYVVIQDGKNYVAAKYDGNLKQVLKSNVAVMPATPITVTADGVMVTDTYGFAKLLKADDLQGIE</sequence>
<dbReference type="OrthoDB" id="350069at2"/>
<accession>S3K1E7</accession>
<feature type="compositionally biased region" description="Basic and acidic residues" evidence="1">
    <location>
        <begin position="235"/>
        <end position="244"/>
    </location>
</feature>
<gene>
    <name evidence="3" type="ORF">HMPREF9194_01025</name>
</gene>
<dbReference type="STRING" id="1125699.HMPREF9194_01025"/>
<feature type="region of interest" description="Disordered" evidence="1">
    <location>
        <begin position="235"/>
        <end position="277"/>
    </location>
</feature>
<reference evidence="3 4" key="1">
    <citation type="submission" date="2013-04" db="EMBL/GenBank/DDBJ databases">
        <title>The Genome Sequence of Treponema maltophilum ATCC 51939.</title>
        <authorList>
            <consortium name="The Broad Institute Genomics Platform"/>
            <person name="Earl A."/>
            <person name="Ward D."/>
            <person name="Feldgarden M."/>
            <person name="Gevers D."/>
            <person name="Leonetti C."/>
            <person name="Blanton J.M."/>
            <person name="Dewhirst F.E."/>
            <person name="Izard J."/>
            <person name="Walker B."/>
            <person name="Young S."/>
            <person name="Zeng Q."/>
            <person name="Gargeya S."/>
            <person name="Fitzgerald M."/>
            <person name="Haas B."/>
            <person name="Abouelleil A."/>
            <person name="Allen A.W."/>
            <person name="Alvarado L."/>
            <person name="Arachchi H.M."/>
            <person name="Berlin A.M."/>
            <person name="Chapman S.B."/>
            <person name="Gainer-Dewar J."/>
            <person name="Goldberg J."/>
            <person name="Griggs A."/>
            <person name="Gujja S."/>
            <person name="Hansen M."/>
            <person name="Howarth C."/>
            <person name="Imamovic A."/>
            <person name="Ireland A."/>
            <person name="Larimer J."/>
            <person name="McCowan C."/>
            <person name="Murphy C."/>
            <person name="Pearson M."/>
            <person name="Poon T.W."/>
            <person name="Priest M."/>
            <person name="Roberts A."/>
            <person name="Saif S."/>
            <person name="Shea T."/>
            <person name="Sisk P."/>
            <person name="Sykes S."/>
            <person name="Wortman J."/>
            <person name="Nusbaum C."/>
            <person name="Birren B."/>
        </authorList>
    </citation>
    <scope>NUCLEOTIDE SEQUENCE [LARGE SCALE GENOMIC DNA]</scope>
    <source>
        <strain evidence="3 4">ATCC 51939</strain>
    </source>
</reference>